<dbReference type="EC" id="2.1.1.72" evidence="1"/>
<dbReference type="GO" id="GO:0043565">
    <property type="term" value="F:sequence-specific DNA binding"/>
    <property type="evidence" value="ECO:0007669"/>
    <property type="project" value="TreeGrafter"/>
</dbReference>
<evidence type="ECO:0000256" key="4">
    <source>
        <dbReference type="ARBA" id="ARBA00022691"/>
    </source>
</evidence>
<keyword evidence="3" id="KW-0808">Transferase</keyword>
<dbReference type="InterPro" id="IPR012327">
    <property type="entry name" value="MeTrfase_D12"/>
</dbReference>
<dbReference type="GO" id="GO:0009307">
    <property type="term" value="P:DNA restriction-modification system"/>
    <property type="evidence" value="ECO:0007669"/>
    <property type="project" value="InterPro"/>
</dbReference>
<sequence length="229" mass="25968">MGSYFGSKATSGLCQAIISLMPPHDTYIETHLGGGAIMKRKPPALHNIGIDIDPKALASFECDYPIEQVNGCAHQFLSEYEFRGNELIYSDPPYLKHTRTSHRRYRFDYEEQDHIELLTSLKTLPCNVILSGYPSALYDDLLRGWGNLELQVMNQAGVRTEKLWFNFTPDRVFWAGYAGKNFTHRQSIKRKAANWGKRYQAMPRAERLAVLAAIMAVEAEETALPSGQH</sequence>
<dbReference type="PANTHER" id="PTHR30481">
    <property type="entry name" value="DNA ADENINE METHYLASE"/>
    <property type="match status" value="1"/>
</dbReference>
<evidence type="ECO:0000256" key="5">
    <source>
        <dbReference type="ARBA" id="ARBA00047942"/>
    </source>
</evidence>
<evidence type="ECO:0000313" key="6">
    <source>
        <dbReference type="EMBL" id="KKL96606.1"/>
    </source>
</evidence>
<evidence type="ECO:0000256" key="1">
    <source>
        <dbReference type="ARBA" id="ARBA00011900"/>
    </source>
</evidence>
<reference evidence="6" key="1">
    <citation type="journal article" date="2015" name="Nature">
        <title>Complex archaea that bridge the gap between prokaryotes and eukaryotes.</title>
        <authorList>
            <person name="Spang A."/>
            <person name="Saw J.H."/>
            <person name="Jorgensen S.L."/>
            <person name="Zaremba-Niedzwiedzka K."/>
            <person name="Martijn J."/>
            <person name="Lind A.E."/>
            <person name="van Eijk R."/>
            <person name="Schleper C."/>
            <person name="Guy L."/>
            <person name="Ettema T.J."/>
        </authorList>
    </citation>
    <scope>NUCLEOTIDE SEQUENCE</scope>
</reference>
<gene>
    <name evidence="6" type="ORF">LCGC14_1842800</name>
</gene>
<accession>A0A0F9H0X7</accession>
<organism evidence="6">
    <name type="scientific">marine sediment metagenome</name>
    <dbReference type="NCBI Taxonomy" id="412755"/>
    <lineage>
        <taxon>unclassified sequences</taxon>
        <taxon>metagenomes</taxon>
        <taxon>ecological metagenomes</taxon>
    </lineage>
</organism>
<name>A0A0F9H0X7_9ZZZZ</name>
<dbReference type="InterPro" id="IPR029063">
    <property type="entry name" value="SAM-dependent_MTases_sf"/>
</dbReference>
<evidence type="ECO:0000256" key="3">
    <source>
        <dbReference type="ARBA" id="ARBA00022679"/>
    </source>
</evidence>
<dbReference type="EMBL" id="LAZR01018386">
    <property type="protein sequence ID" value="KKL96606.1"/>
    <property type="molecule type" value="Genomic_DNA"/>
</dbReference>
<comment type="caution">
    <text evidence="6">The sequence shown here is derived from an EMBL/GenBank/DDBJ whole genome shotgun (WGS) entry which is preliminary data.</text>
</comment>
<dbReference type="Gene3D" id="3.40.50.150">
    <property type="entry name" value="Vaccinia Virus protein VP39"/>
    <property type="match status" value="1"/>
</dbReference>
<dbReference type="InterPro" id="IPR002052">
    <property type="entry name" value="DNA_methylase_N6_adenine_CS"/>
</dbReference>
<dbReference type="AlphaFoldDB" id="A0A0F9H0X7"/>
<dbReference type="GO" id="GO:1904047">
    <property type="term" value="F:S-adenosyl-L-methionine binding"/>
    <property type="evidence" value="ECO:0007669"/>
    <property type="project" value="TreeGrafter"/>
</dbReference>
<dbReference type="GO" id="GO:0032259">
    <property type="term" value="P:methylation"/>
    <property type="evidence" value="ECO:0007669"/>
    <property type="project" value="UniProtKB-KW"/>
</dbReference>
<keyword evidence="4" id="KW-0949">S-adenosyl-L-methionine</keyword>
<evidence type="ECO:0000256" key="2">
    <source>
        <dbReference type="ARBA" id="ARBA00022603"/>
    </source>
</evidence>
<keyword evidence="2" id="KW-0489">Methyltransferase</keyword>
<proteinExistence type="predicted"/>
<dbReference type="SUPFAM" id="SSF53335">
    <property type="entry name" value="S-adenosyl-L-methionine-dependent methyltransferases"/>
    <property type="match status" value="1"/>
</dbReference>
<dbReference type="PROSITE" id="PS00092">
    <property type="entry name" value="N6_MTASE"/>
    <property type="match status" value="1"/>
</dbReference>
<dbReference type="GO" id="GO:0009007">
    <property type="term" value="F:site-specific DNA-methyltransferase (adenine-specific) activity"/>
    <property type="evidence" value="ECO:0007669"/>
    <property type="project" value="UniProtKB-EC"/>
</dbReference>
<dbReference type="GO" id="GO:0006298">
    <property type="term" value="P:mismatch repair"/>
    <property type="evidence" value="ECO:0007669"/>
    <property type="project" value="TreeGrafter"/>
</dbReference>
<comment type="catalytic activity">
    <reaction evidence="5">
        <text>a 2'-deoxyadenosine in DNA + S-adenosyl-L-methionine = an N(6)-methyl-2'-deoxyadenosine in DNA + S-adenosyl-L-homocysteine + H(+)</text>
        <dbReference type="Rhea" id="RHEA:15197"/>
        <dbReference type="Rhea" id="RHEA-COMP:12418"/>
        <dbReference type="Rhea" id="RHEA-COMP:12419"/>
        <dbReference type="ChEBI" id="CHEBI:15378"/>
        <dbReference type="ChEBI" id="CHEBI:57856"/>
        <dbReference type="ChEBI" id="CHEBI:59789"/>
        <dbReference type="ChEBI" id="CHEBI:90615"/>
        <dbReference type="ChEBI" id="CHEBI:90616"/>
        <dbReference type="EC" id="2.1.1.72"/>
    </reaction>
</comment>
<protein>
    <recommendedName>
        <fullName evidence="1">site-specific DNA-methyltransferase (adenine-specific)</fullName>
        <ecNumber evidence="1">2.1.1.72</ecNumber>
    </recommendedName>
</protein>
<dbReference type="PANTHER" id="PTHR30481:SF4">
    <property type="entry name" value="SITE-SPECIFIC DNA-METHYLTRANSFERASE (ADENINE-SPECIFIC)"/>
    <property type="match status" value="1"/>
</dbReference>